<feature type="signal peptide" evidence="5">
    <location>
        <begin position="1"/>
        <end position="22"/>
    </location>
</feature>
<keyword evidence="4 5" id="KW-0732">Signal</keyword>
<reference evidence="8" key="1">
    <citation type="journal article" date="2019" name="Int. J. Syst. Evol. Microbiol.">
        <title>The Global Catalogue of Microorganisms (GCM) 10K type strain sequencing project: providing services to taxonomists for standard genome sequencing and annotation.</title>
        <authorList>
            <consortium name="The Broad Institute Genomics Platform"/>
            <consortium name="The Broad Institute Genome Sequencing Center for Infectious Disease"/>
            <person name="Wu L."/>
            <person name="Ma J."/>
        </authorList>
    </citation>
    <scope>NUCLEOTIDE SEQUENCE [LARGE SCALE GENOMIC DNA]</scope>
    <source>
        <strain evidence="8">KCTC 62195</strain>
    </source>
</reference>
<evidence type="ECO:0000256" key="3">
    <source>
        <dbReference type="ARBA" id="ARBA00022448"/>
    </source>
</evidence>
<name>A0ABV7AYX5_9GAMM</name>
<dbReference type="PANTHER" id="PTHR30024">
    <property type="entry name" value="ALIPHATIC SULFONATES-BINDING PROTEIN-RELATED"/>
    <property type="match status" value="1"/>
</dbReference>
<dbReference type="Gene3D" id="3.40.190.10">
    <property type="entry name" value="Periplasmic binding protein-like II"/>
    <property type="match status" value="2"/>
</dbReference>
<evidence type="ECO:0000256" key="2">
    <source>
        <dbReference type="ARBA" id="ARBA00010742"/>
    </source>
</evidence>
<feature type="domain" description="Solute-binding protein family 3/N-terminal" evidence="6">
    <location>
        <begin position="24"/>
        <end position="261"/>
    </location>
</feature>
<organism evidence="7 8">
    <name type="scientific">Azotobacter bryophylli</name>
    <dbReference type="NCBI Taxonomy" id="1986537"/>
    <lineage>
        <taxon>Bacteria</taxon>
        <taxon>Pseudomonadati</taxon>
        <taxon>Pseudomonadota</taxon>
        <taxon>Gammaproteobacteria</taxon>
        <taxon>Pseudomonadales</taxon>
        <taxon>Pseudomonadaceae</taxon>
        <taxon>Azotobacter</taxon>
    </lineage>
</organism>
<dbReference type="NCBIfam" id="TIGR01728">
    <property type="entry name" value="SsuA_fam"/>
    <property type="match status" value="1"/>
</dbReference>
<dbReference type="InterPro" id="IPR015168">
    <property type="entry name" value="SsuA/THI5"/>
</dbReference>
<accession>A0ABV7AYX5</accession>
<evidence type="ECO:0000313" key="8">
    <source>
        <dbReference type="Proteomes" id="UP001595457"/>
    </source>
</evidence>
<evidence type="ECO:0000313" key="7">
    <source>
        <dbReference type="EMBL" id="MFC2974779.1"/>
    </source>
</evidence>
<proteinExistence type="inferred from homology"/>
<keyword evidence="8" id="KW-1185">Reference proteome</keyword>
<dbReference type="InterPro" id="IPR001638">
    <property type="entry name" value="Solute-binding_3/MltF_N"/>
</dbReference>
<evidence type="ECO:0000256" key="4">
    <source>
        <dbReference type="ARBA" id="ARBA00022729"/>
    </source>
</evidence>
<evidence type="ECO:0000256" key="1">
    <source>
        <dbReference type="ARBA" id="ARBA00004418"/>
    </source>
</evidence>
<keyword evidence="3" id="KW-0813">Transport</keyword>
<gene>
    <name evidence="7" type="ORF">ACFOJE_21540</name>
</gene>
<comment type="caution">
    <text evidence="7">The sequence shown here is derived from an EMBL/GenBank/DDBJ whole genome shotgun (WGS) entry which is preliminary data.</text>
</comment>
<comment type="similarity">
    <text evidence="2">Belongs to the bacterial solute-binding protein SsuA/TauA family.</text>
</comment>
<protein>
    <submittedName>
        <fullName evidence="7">ABC transporter substrate-binding protein</fullName>
    </submittedName>
</protein>
<dbReference type="InterPro" id="IPR010067">
    <property type="entry name" value="ABC_SsuA_sub-bd"/>
</dbReference>
<dbReference type="Proteomes" id="UP001595457">
    <property type="component" value="Unassembled WGS sequence"/>
</dbReference>
<dbReference type="Pfam" id="PF09084">
    <property type="entry name" value="NMT1"/>
    <property type="match status" value="1"/>
</dbReference>
<dbReference type="EMBL" id="JBHRSJ010000036">
    <property type="protein sequence ID" value="MFC2974779.1"/>
    <property type="molecule type" value="Genomic_DNA"/>
</dbReference>
<dbReference type="PANTHER" id="PTHR30024:SF48">
    <property type="entry name" value="ABC TRANSPORTER SUBSTRATE-BINDING PROTEIN"/>
    <property type="match status" value="1"/>
</dbReference>
<sequence>MIKPTLALMSLLSLFLSSSAQAVTLTIGDQFYYSSTLLELAGELKDLPYEIHWKRFNAGGPVVEALNVGSIDVGIVGDTPVIALAARGGPIKVVAVTRSRPDGIAIVVGKDSDIRTVADLAGKRMAIWKGSWSQQLTYSALEQAGLPSNAPRYSYLMPTEAIAALSEGKLDATATWEPYVSMVERQGGRILRNAKDLMPAPIYVVANTTHLEENRAAIGDFIARLQRARDWSRQHIEVYAQAWAKKNNSDPAIAESWFRRDATWVEPISPQTLKDGQQTADFLVRAGVLSTPYEVTPLYDQSFNRYLQPHPSEASR</sequence>
<dbReference type="SMART" id="SM00062">
    <property type="entry name" value="PBPb"/>
    <property type="match status" value="1"/>
</dbReference>
<dbReference type="CDD" id="cd13558">
    <property type="entry name" value="PBP2_SsuA_like_2"/>
    <property type="match status" value="1"/>
</dbReference>
<dbReference type="RefSeq" id="WP_377817067.1">
    <property type="nucleotide sequence ID" value="NZ_JBHRSJ010000036.1"/>
</dbReference>
<comment type="subcellular location">
    <subcellularLocation>
        <location evidence="1">Periplasm</location>
    </subcellularLocation>
</comment>
<feature type="chain" id="PRO_5047224131" evidence="5">
    <location>
        <begin position="23"/>
        <end position="316"/>
    </location>
</feature>
<evidence type="ECO:0000256" key="5">
    <source>
        <dbReference type="SAM" id="SignalP"/>
    </source>
</evidence>
<dbReference type="SUPFAM" id="SSF53850">
    <property type="entry name" value="Periplasmic binding protein-like II"/>
    <property type="match status" value="1"/>
</dbReference>
<evidence type="ECO:0000259" key="6">
    <source>
        <dbReference type="SMART" id="SM00062"/>
    </source>
</evidence>